<dbReference type="Proteomes" id="UP000730862">
    <property type="component" value="Unassembled WGS sequence"/>
</dbReference>
<organism evidence="1 2">
    <name type="scientific">Finegoldia magna</name>
    <name type="common">Peptostreptococcus magnus</name>
    <dbReference type="NCBI Taxonomy" id="1260"/>
    <lineage>
        <taxon>Bacteria</taxon>
        <taxon>Bacillati</taxon>
        <taxon>Bacillota</taxon>
        <taxon>Tissierellia</taxon>
        <taxon>Tissierellales</taxon>
        <taxon>Peptoniphilaceae</taxon>
        <taxon>Finegoldia</taxon>
    </lineage>
</organism>
<dbReference type="RefSeq" id="WP_108892103.1">
    <property type="nucleotide sequence ID" value="NZ_JAHAIK010000018.1"/>
</dbReference>
<gene>
    <name evidence="1" type="ORF">KIA07_06680</name>
</gene>
<sequence length="186" mass="21708">MKNPLNIFNKNVSVIQAVSNQTGVNPKDVKKVMEAAYQMNMANSEEVVNVLQAHGKTINSLKEMHKEEYNRRSLNKLELNKLRKLVDEKARAALGNVNQLDFDDLITGKMTLDEYSEIQKQKAKNTREYNKKLRVYKNKIWKIVKYHLDDVYGIGVKRNIDAFNVYMIDEIQDKIQSLSVYEIRRV</sequence>
<dbReference type="EMBL" id="JAHAIK010000018">
    <property type="protein sequence ID" value="MBS5965328.1"/>
    <property type="molecule type" value="Genomic_DNA"/>
</dbReference>
<accession>A0A943QIR8</accession>
<comment type="caution">
    <text evidence="1">The sequence shown here is derived from an EMBL/GenBank/DDBJ whole genome shotgun (WGS) entry which is preliminary data.</text>
</comment>
<protein>
    <submittedName>
        <fullName evidence="1">Uncharacterized protein</fullName>
    </submittedName>
</protein>
<evidence type="ECO:0000313" key="1">
    <source>
        <dbReference type="EMBL" id="MBS5965328.1"/>
    </source>
</evidence>
<dbReference type="AlphaFoldDB" id="A0A943QIR8"/>
<evidence type="ECO:0000313" key="2">
    <source>
        <dbReference type="Proteomes" id="UP000730862"/>
    </source>
</evidence>
<reference evidence="1" key="1">
    <citation type="submission" date="2021-02" db="EMBL/GenBank/DDBJ databases">
        <title>Infant gut strain persistence is associated with maternal origin, phylogeny, and functional potential including surface adhesion and iron acquisition.</title>
        <authorList>
            <person name="Lou Y.C."/>
        </authorList>
    </citation>
    <scope>NUCLEOTIDE SEQUENCE</scope>
    <source>
        <strain evidence="1">L3_058_000G1_dasL3_058_000G1_concoct_72</strain>
    </source>
</reference>
<name>A0A943QIR8_FINMA</name>
<proteinExistence type="predicted"/>